<proteinExistence type="inferred from homology"/>
<feature type="binding site" evidence="7">
    <location>
        <position position="45"/>
    </location>
    <ligand>
        <name>a divalent metal cation</name>
        <dbReference type="ChEBI" id="CHEBI:60240"/>
    </ligand>
</feature>
<evidence type="ECO:0000313" key="10">
    <source>
        <dbReference type="EMBL" id="MBM3274519.1"/>
    </source>
</evidence>
<accession>A0A938BMS7</accession>
<evidence type="ECO:0000256" key="3">
    <source>
        <dbReference type="ARBA" id="ARBA00012579"/>
    </source>
</evidence>
<name>A0A938BMS7_9BACT</name>
<dbReference type="EMBL" id="VGJX01000240">
    <property type="protein sequence ID" value="MBM3274519.1"/>
    <property type="molecule type" value="Genomic_DNA"/>
</dbReference>
<protein>
    <recommendedName>
        <fullName evidence="3 7">2-C-methyl-D-erythritol 2,4-cyclodiphosphate synthase</fullName>
        <shortName evidence="7">MECDP-synthase</shortName>
        <shortName evidence="7">MECPP-synthase</shortName>
        <shortName evidence="7">MECPS</shortName>
        <ecNumber evidence="3 7">4.6.1.12</ecNumber>
    </recommendedName>
</protein>
<evidence type="ECO:0000259" key="9">
    <source>
        <dbReference type="Pfam" id="PF02542"/>
    </source>
</evidence>
<dbReference type="PANTHER" id="PTHR43181:SF1">
    <property type="entry name" value="2-C-METHYL-D-ERYTHRITOL 2,4-CYCLODIPHOSPHATE SYNTHASE, CHLOROPLASTIC"/>
    <property type="match status" value="1"/>
</dbReference>
<dbReference type="NCBIfam" id="TIGR00151">
    <property type="entry name" value="ispF"/>
    <property type="match status" value="1"/>
</dbReference>
<comment type="caution">
    <text evidence="7">Lacks conserved residue(s) required for the propagation of feature annotation.</text>
</comment>
<evidence type="ECO:0000256" key="7">
    <source>
        <dbReference type="HAMAP-Rule" id="MF_00107"/>
    </source>
</evidence>
<feature type="binding site" evidence="7">
    <location>
        <position position="13"/>
    </location>
    <ligand>
        <name>a divalent metal cation</name>
        <dbReference type="ChEBI" id="CHEBI:60240"/>
    </ligand>
</feature>
<feature type="site" description="Transition state stabilizer" evidence="7">
    <location>
        <position position="37"/>
    </location>
</feature>
<dbReference type="GO" id="GO:0016114">
    <property type="term" value="P:terpenoid biosynthetic process"/>
    <property type="evidence" value="ECO:0007669"/>
    <property type="project" value="InterPro"/>
</dbReference>
<feature type="domain" description="2-C-methyl-D-erythritol 2,4-cyclodiphosphate synthase" evidence="9">
    <location>
        <begin position="4"/>
        <end position="157"/>
    </location>
</feature>
<comment type="function">
    <text evidence="7">Involved in the biosynthesis of isopentenyl diphosphate (IPP) and dimethylallyl diphosphate (DMAPP), two major building blocks of isoprenoid compounds. Catalyzes the conversion of 4-diphosphocytidyl-2-C-methyl-D-erythritol 2-phosphate (CDP-ME2P) to 2-C-methyl-D-erythritol 2,4-cyclodiphosphate (ME-CPP) with a corresponding release of cytidine 5-monophosphate (CMP).</text>
</comment>
<dbReference type="PROSITE" id="PS01350">
    <property type="entry name" value="ISPF"/>
    <property type="match status" value="1"/>
</dbReference>
<dbReference type="EC" id="4.6.1.12" evidence="3 7"/>
<keyword evidence="4 7" id="KW-0479">Metal-binding</keyword>
<evidence type="ECO:0000256" key="1">
    <source>
        <dbReference type="ARBA" id="ARBA00000200"/>
    </source>
</evidence>
<organism evidence="10 11">
    <name type="scientific">Candidatus Tanganyikabacteria bacterium</name>
    <dbReference type="NCBI Taxonomy" id="2961651"/>
    <lineage>
        <taxon>Bacteria</taxon>
        <taxon>Bacillati</taxon>
        <taxon>Candidatus Sericytochromatia</taxon>
        <taxon>Candidatus Tanganyikabacteria</taxon>
    </lineage>
</organism>
<evidence type="ECO:0000256" key="8">
    <source>
        <dbReference type="RuleBase" id="RU004395"/>
    </source>
</evidence>
<dbReference type="SUPFAM" id="SSF69765">
    <property type="entry name" value="IpsF-like"/>
    <property type="match status" value="1"/>
</dbReference>
<evidence type="ECO:0000256" key="6">
    <source>
        <dbReference type="ARBA" id="ARBA00023239"/>
    </source>
</evidence>
<dbReference type="GO" id="GO:0046872">
    <property type="term" value="F:metal ion binding"/>
    <property type="evidence" value="ECO:0007669"/>
    <property type="project" value="UniProtKB-KW"/>
</dbReference>
<evidence type="ECO:0000256" key="4">
    <source>
        <dbReference type="ARBA" id="ARBA00022723"/>
    </source>
</evidence>
<dbReference type="Gene3D" id="3.30.1330.50">
    <property type="entry name" value="2-C-methyl-D-erythritol 2,4-cyclodiphosphate synthase"/>
    <property type="match status" value="1"/>
</dbReference>
<comment type="caution">
    <text evidence="10">The sequence shown here is derived from an EMBL/GenBank/DDBJ whole genome shotgun (WGS) entry which is preliminary data.</text>
</comment>
<dbReference type="HAMAP" id="MF_00107">
    <property type="entry name" value="IspF"/>
    <property type="match status" value="1"/>
</dbReference>
<feature type="binding site" evidence="7">
    <location>
        <position position="145"/>
    </location>
    <ligand>
        <name>4-CDP-2-C-methyl-D-erythritol 2-phosphate</name>
        <dbReference type="ChEBI" id="CHEBI:57919"/>
    </ligand>
</feature>
<evidence type="ECO:0000313" key="11">
    <source>
        <dbReference type="Proteomes" id="UP000703893"/>
    </source>
</evidence>
<feature type="binding site" evidence="7">
    <location>
        <begin position="11"/>
        <end position="13"/>
    </location>
    <ligand>
        <name>4-CDP-2-C-methyl-D-erythritol 2-phosphate</name>
        <dbReference type="ChEBI" id="CHEBI:57919"/>
    </ligand>
</feature>
<dbReference type="AlphaFoldDB" id="A0A938BMS7"/>
<dbReference type="InterPro" id="IPR020555">
    <property type="entry name" value="MECDP_synthase_CS"/>
</dbReference>
<dbReference type="InterPro" id="IPR036571">
    <property type="entry name" value="MECDP_synthase_sf"/>
</dbReference>
<dbReference type="GO" id="GO:0008685">
    <property type="term" value="F:2-C-methyl-D-erythritol 2,4-cyclodiphosphate synthase activity"/>
    <property type="evidence" value="ECO:0007669"/>
    <property type="project" value="UniProtKB-UniRule"/>
</dbReference>
<keyword evidence="6 7" id="KW-0456">Lyase</keyword>
<evidence type="ECO:0000256" key="5">
    <source>
        <dbReference type="ARBA" id="ARBA00023229"/>
    </source>
</evidence>
<comment type="subunit">
    <text evidence="7">Homotrimer.</text>
</comment>
<feature type="binding site" evidence="7">
    <location>
        <begin position="59"/>
        <end position="61"/>
    </location>
    <ligand>
        <name>4-CDP-2-C-methyl-D-erythritol 2-phosphate</name>
        <dbReference type="ChEBI" id="CHEBI:57919"/>
    </ligand>
</feature>
<dbReference type="InterPro" id="IPR003526">
    <property type="entry name" value="MECDP_synthase"/>
</dbReference>
<dbReference type="Proteomes" id="UP000703893">
    <property type="component" value="Unassembled WGS sequence"/>
</dbReference>
<gene>
    <name evidence="7" type="primary">ispF</name>
    <name evidence="10" type="ORF">FJZ00_05170</name>
</gene>
<dbReference type="Pfam" id="PF02542">
    <property type="entry name" value="YgbB"/>
    <property type="match status" value="1"/>
</dbReference>
<dbReference type="GO" id="GO:0019288">
    <property type="term" value="P:isopentenyl diphosphate biosynthetic process, methylerythritol 4-phosphate pathway"/>
    <property type="evidence" value="ECO:0007669"/>
    <property type="project" value="UniProtKB-UniRule"/>
</dbReference>
<sequence length="161" mass="16859">MSKVRVGTGYDVHAFVAGRPLRLGGIDIPHDRGLAGDSDADVLTHAIIDALLGAAALGDLGTHFPPGDPRFKDARSLDLLETVLGRVRDQGWSIGNVDATVIAQEPRLAPHVPAMRRALARTFAVPEGDVAIKATTPDHLGALGRAEGIAAQAVVLLERNA</sequence>
<comment type="similarity">
    <text evidence="7 8">Belongs to the IspF family.</text>
</comment>
<keyword evidence="5 7" id="KW-0414">Isoprene biosynthesis</keyword>
<reference evidence="10 11" key="1">
    <citation type="submission" date="2019-03" db="EMBL/GenBank/DDBJ databases">
        <title>Lake Tanganyika Metagenome-Assembled Genomes (MAGs).</title>
        <authorList>
            <person name="Tran P."/>
        </authorList>
    </citation>
    <scope>NUCLEOTIDE SEQUENCE [LARGE SCALE GENOMIC DNA]</scope>
    <source>
        <strain evidence="10">K_DeepCast_65m_m2_236</strain>
    </source>
</reference>
<dbReference type="CDD" id="cd00554">
    <property type="entry name" value="MECDP_synthase"/>
    <property type="match status" value="1"/>
</dbReference>
<dbReference type="PANTHER" id="PTHR43181">
    <property type="entry name" value="2-C-METHYL-D-ERYTHRITOL 2,4-CYCLODIPHOSPHATE SYNTHASE, CHLOROPLASTIC"/>
    <property type="match status" value="1"/>
</dbReference>
<feature type="site" description="Transition state stabilizer" evidence="7">
    <location>
        <position position="136"/>
    </location>
</feature>
<feature type="binding site" evidence="7">
    <location>
        <position position="11"/>
    </location>
    <ligand>
        <name>a divalent metal cation</name>
        <dbReference type="ChEBI" id="CHEBI:60240"/>
    </ligand>
</feature>
<comment type="catalytic activity">
    <reaction evidence="1 7 8">
        <text>4-CDP-2-C-methyl-D-erythritol 2-phosphate = 2-C-methyl-D-erythritol 2,4-cyclic diphosphate + CMP</text>
        <dbReference type="Rhea" id="RHEA:23864"/>
        <dbReference type="ChEBI" id="CHEBI:57919"/>
        <dbReference type="ChEBI" id="CHEBI:58483"/>
        <dbReference type="ChEBI" id="CHEBI:60377"/>
        <dbReference type="EC" id="4.6.1.12"/>
    </reaction>
</comment>
<comment type="pathway">
    <text evidence="2 7">Isoprenoid biosynthesis; isopentenyl diphosphate biosynthesis via DXP pathway; isopentenyl diphosphate from 1-deoxy-D-xylulose 5-phosphate: step 4/6.</text>
</comment>
<evidence type="ECO:0000256" key="2">
    <source>
        <dbReference type="ARBA" id="ARBA00004709"/>
    </source>
</evidence>
<feature type="binding site" evidence="7">
    <location>
        <begin position="135"/>
        <end position="138"/>
    </location>
    <ligand>
        <name>4-CDP-2-C-methyl-D-erythritol 2-phosphate</name>
        <dbReference type="ChEBI" id="CHEBI:57919"/>
    </ligand>
</feature>
<comment type="cofactor">
    <cofactor evidence="7">
        <name>a divalent metal cation</name>
        <dbReference type="ChEBI" id="CHEBI:60240"/>
    </cofactor>
    <text evidence="7">Binds 1 divalent metal cation per subunit.</text>
</comment>